<evidence type="ECO:0000256" key="2">
    <source>
        <dbReference type="SAM" id="MobiDB-lite"/>
    </source>
</evidence>
<feature type="region of interest" description="Disordered" evidence="2">
    <location>
        <begin position="302"/>
        <end position="359"/>
    </location>
</feature>
<evidence type="ECO:0000313" key="4">
    <source>
        <dbReference type="EMBL" id="MDT3766509.1"/>
    </source>
</evidence>
<comment type="caution">
    <text evidence="4">The sequence shown here is derived from an EMBL/GenBank/DDBJ whole genome shotgun (WGS) entry which is preliminary data.</text>
</comment>
<evidence type="ECO:0000256" key="1">
    <source>
        <dbReference type="ARBA" id="ARBA00022801"/>
    </source>
</evidence>
<feature type="transmembrane region" description="Helical" evidence="3">
    <location>
        <begin position="32"/>
        <end position="52"/>
    </location>
</feature>
<accession>A0ABU3I7Z5</accession>
<gene>
    <name evidence="4" type="ORF">QS713_00260</name>
</gene>
<dbReference type="CDD" id="cd05827">
    <property type="entry name" value="Sortase_C"/>
    <property type="match status" value="1"/>
</dbReference>
<dbReference type="EMBL" id="JASXSX010000001">
    <property type="protein sequence ID" value="MDT3766509.1"/>
    <property type="molecule type" value="Genomic_DNA"/>
</dbReference>
<dbReference type="Pfam" id="PF04203">
    <property type="entry name" value="Sortase"/>
    <property type="match status" value="1"/>
</dbReference>
<dbReference type="InterPro" id="IPR005754">
    <property type="entry name" value="Sortase"/>
</dbReference>
<feature type="compositionally biased region" description="Basic residues" evidence="2">
    <location>
        <begin position="7"/>
        <end position="20"/>
    </location>
</feature>
<feature type="region of interest" description="Disordered" evidence="2">
    <location>
        <begin position="1"/>
        <end position="28"/>
    </location>
</feature>
<dbReference type="InterPro" id="IPR042002">
    <property type="entry name" value="Sortase_C"/>
</dbReference>
<dbReference type="NCBIfam" id="TIGR01076">
    <property type="entry name" value="sortase_fam"/>
    <property type="match status" value="1"/>
</dbReference>
<dbReference type="InterPro" id="IPR023365">
    <property type="entry name" value="Sortase_dom-sf"/>
</dbReference>
<dbReference type="NCBIfam" id="NF033745">
    <property type="entry name" value="class_C_sortase"/>
    <property type="match status" value="1"/>
</dbReference>
<keyword evidence="1" id="KW-0378">Hydrolase</keyword>
<evidence type="ECO:0000313" key="5">
    <source>
        <dbReference type="Proteomes" id="UP001247542"/>
    </source>
</evidence>
<evidence type="ECO:0000256" key="3">
    <source>
        <dbReference type="SAM" id="Phobius"/>
    </source>
</evidence>
<proteinExistence type="predicted"/>
<feature type="compositionally biased region" description="Basic and acidic residues" evidence="2">
    <location>
        <begin position="321"/>
        <end position="345"/>
    </location>
</feature>
<dbReference type="Gene3D" id="2.40.260.10">
    <property type="entry name" value="Sortase"/>
    <property type="match status" value="1"/>
</dbReference>
<organism evidence="4 5">
    <name type="scientific">Gleimia hominis</name>
    <dbReference type="NCBI Taxonomy" id="595468"/>
    <lineage>
        <taxon>Bacteria</taxon>
        <taxon>Bacillati</taxon>
        <taxon>Actinomycetota</taxon>
        <taxon>Actinomycetes</taxon>
        <taxon>Actinomycetales</taxon>
        <taxon>Actinomycetaceae</taxon>
        <taxon>Gleimia</taxon>
    </lineage>
</organism>
<dbReference type="SUPFAM" id="SSF63817">
    <property type="entry name" value="Sortase"/>
    <property type="match status" value="1"/>
</dbReference>
<protein>
    <submittedName>
        <fullName evidence="4">Class C sortase</fullName>
    </submittedName>
</protein>
<feature type="compositionally biased region" description="Polar residues" evidence="2">
    <location>
        <begin position="346"/>
        <end position="359"/>
    </location>
</feature>
<keyword evidence="3" id="KW-0812">Transmembrane</keyword>
<keyword evidence="3" id="KW-1133">Transmembrane helix</keyword>
<dbReference type="RefSeq" id="WP_313271478.1">
    <property type="nucleotide sequence ID" value="NZ_JASXSX010000001.1"/>
</dbReference>
<keyword evidence="5" id="KW-1185">Reference proteome</keyword>
<name>A0ABU3I7Z5_9ACTO</name>
<reference evidence="4 5" key="1">
    <citation type="submission" date="2023-06" db="EMBL/GenBank/DDBJ databases">
        <title>Draft genome sequence of Gleimia hominis type strain CCUG 57540T.</title>
        <authorList>
            <person name="Salva-Serra F."/>
            <person name="Cardew S."/>
            <person name="Jensie Markopoulos S."/>
            <person name="Ohlen M."/>
            <person name="Inganas E."/>
            <person name="Svensson-Stadler L."/>
            <person name="Moore E.R.B."/>
        </authorList>
    </citation>
    <scope>NUCLEOTIDE SEQUENCE [LARGE SCALE GENOMIC DNA]</scope>
    <source>
        <strain evidence="4 5">CCUG 57540</strain>
    </source>
</reference>
<dbReference type="Proteomes" id="UP001247542">
    <property type="component" value="Unassembled WGS sequence"/>
</dbReference>
<sequence>MQEQVKPGKRAHHKRKRNNKSRNGQPVKTRRTALLPILLAIAGILVLMYPVIATGWNNLRQNEAAEQYSKAVAGQDMSAWNKSIKEAREYNKQVPGMPILDPWLARVSKDNNPYQTYLSKLSLAPQMGRLIIPKINVDLPIYHGTDPKTLEKGIGHLYGSSLPVGGKNTHAVLTGHSGLPSATLLDHLKEVVKGESIYIQVGSEKLRYKVNDIRVVLPTEVDGLEVADGKDLLTVLTCTPYGINTHRLLVTGERAPLDNPQVFTKTNGITWTWWMIAITIICLLALLLLIYWLWRRHQRRKQREQTRQNQRAAKRAQTRRTILEKPKLQPRPEHQATTAHSDDTTGHNPQSDQQANKES</sequence>
<keyword evidence="3" id="KW-0472">Membrane</keyword>
<feature type="transmembrane region" description="Helical" evidence="3">
    <location>
        <begin position="271"/>
        <end position="294"/>
    </location>
</feature>